<evidence type="ECO:0000313" key="2">
    <source>
        <dbReference type="Proteomes" id="UP001500742"/>
    </source>
</evidence>
<dbReference type="Proteomes" id="UP001500742">
    <property type="component" value="Unassembled WGS sequence"/>
</dbReference>
<comment type="caution">
    <text evidence="1">The sequence shown here is derived from an EMBL/GenBank/DDBJ whole genome shotgun (WGS) entry which is preliminary data.</text>
</comment>
<keyword evidence="2" id="KW-1185">Reference proteome</keyword>
<dbReference type="EMBL" id="BAAAZC010000031">
    <property type="protein sequence ID" value="GAA3989173.1"/>
    <property type="molecule type" value="Genomic_DNA"/>
</dbReference>
<evidence type="ECO:0000313" key="1">
    <source>
        <dbReference type="EMBL" id="GAA3989173.1"/>
    </source>
</evidence>
<sequence>MAVFIGSLELYDIKRNKDKVIKLAEIHKAPLYLKGLITYFHSSKGHSISIKYNVHGISYEYNGGWDRNVQQLKAGDSIWIKCSVKQPELAICELEDGY</sequence>
<gene>
    <name evidence="1" type="ORF">GCM10022210_47940</name>
</gene>
<protein>
    <recommendedName>
        <fullName evidence="3">TF-B3 domain-containing protein</fullName>
    </recommendedName>
</protein>
<reference evidence="2" key="1">
    <citation type="journal article" date="2019" name="Int. J. Syst. Evol. Microbiol.">
        <title>The Global Catalogue of Microorganisms (GCM) 10K type strain sequencing project: providing services to taxonomists for standard genome sequencing and annotation.</title>
        <authorList>
            <consortium name="The Broad Institute Genomics Platform"/>
            <consortium name="The Broad Institute Genome Sequencing Center for Infectious Disease"/>
            <person name="Wu L."/>
            <person name="Ma J."/>
        </authorList>
    </citation>
    <scope>NUCLEOTIDE SEQUENCE [LARGE SCALE GENOMIC DNA]</scope>
    <source>
        <strain evidence="2">JCM 16601</strain>
    </source>
</reference>
<accession>A0ABP7QWS1</accession>
<name>A0ABP7QWS1_9SPHI</name>
<evidence type="ECO:0008006" key="3">
    <source>
        <dbReference type="Google" id="ProtNLM"/>
    </source>
</evidence>
<proteinExistence type="predicted"/>
<organism evidence="1 2">
    <name type="scientific">Mucilaginibacter dorajii</name>
    <dbReference type="NCBI Taxonomy" id="692994"/>
    <lineage>
        <taxon>Bacteria</taxon>
        <taxon>Pseudomonadati</taxon>
        <taxon>Bacteroidota</taxon>
        <taxon>Sphingobacteriia</taxon>
        <taxon>Sphingobacteriales</taxon>
        <taxon>Sphingobacteriaceae</taxon>
        <taxon>Mucilaginibacter</taxon>
    </lineage>
</organism>